<organism evidence="9 10">
    <name type="scientific">Artemia franciscana</name>
    <name type="common">Brine shrimp</name>
    <name type="synonym">Artemia sanfranciscana</name>
    <dbReference type="NCBI Taxonomy" id="6661"/>
    <lineage>
        <taxon>Eukaryota</taxon>
        <taxon>Metazoa</taxon>
        <taxon>Ecdysozoa</taxon>
        <taxon>Arthropoda</taxon>
        <taxon>Crustacea</taxon>
        <taxon>Branchiopoda</taxon>
        <taxon>Anostraca</taxon>
        <taxon>Artemiidae</taxon>
        <taxon>Artemia</taxon>
    </lineage>
</organism>
<dbReference type="InterPro" id="IPR020821">
    <property type="entry name" value="ENPP1-3/EXOG-like_nuc-like"/>
</dbReference>
<evidence type="ECO:0000256" key="1">
    <source>
        <dbReference type="ARBA" id="ARBA00010052"/>
    </source>
</evidence>
<dbReference type="SMART" id="SM00892">
    <property type="entry name" value="Endonuclease_NS"/>
    <property type="match status" value="1"/>
</dbReference>
<feature type="domain" description="DNA/RNA non-specific endonuclease/pyrophosphatase/phosphodiesterase" evidence="8">
    <location>
        <begin position="143"/>
        <end position="391"/>
    </location>
</feature>
<protein>
    <recommendedName>
        <fullName evidence="11">DNA/RNA non-specific endonuclease domain-containing protein</fullName>
    </recommendedName>
</protein>
<feature type="binding site" evidence="5">
    <location>
        <position position="264"/>
    </location>
    <ligand>
        <name>Mg(2+)</name>
        <dbReference type="ChEBI" id="CHEBI:18420"/>
        <note>catalytic</note>
    </ligand>
</feature>
<dbReference type="EMBL" id="JAVRJZ010000017">
    <property type="protein sequence ID" value="KAK2709941.1"/>
    <property type="molecule type" value="Genomic_DNA"/>
</dbReference>
<feature type="active site" description="Proton acceptor" evidence="4">
    <location>
        <position position="234"/>
    </location>
</feature>
<dbReference type="PANTHER" id="PTHR13966:SF17">
    <property type="entry name" value="ENDONUCLEASE-RELATED"/>
    <property type="match status" value="1"/>
</dbReference>
<dbReference type="InterPro" id="IPR001604">
    <property type="entry name" value="Endo_G_ENPP1-like_dom"/>
</dbReference>
<dbReference type="GO" id="GO:0004521">
    <property type="term" value="F:RNA endonuclease activity"/>
    <property type="evidence" value="ECO:0007669"/>
    <property type="project" value="TreeGrafter"/>
</dbReference>
<dbReference type="InterPro" id="IPR044929">
    <property type="entry name" value="DNA/RNA_non-sp_Endonuclease_sf"/>
</dbReference>
<evidence type="ECO:0000256" key="6">
    <source>
        <dbReference type="SAM" id="SignalP"/>
    </source>
</evidence>
<evidence type="ECO:0000259" key="7">
    <source>
        <dbReference type="SMART" id="SM00477"/>
    </source>
</evidence>
<evidence type="ECO:0000259" key="8">
    <source>
        <dbReference type="SMART" id="SM00892"/>
    </source>
</evidence>
<keyword evidence="10" id="KW-1185">Reference proteome</keyword>
<dbReference type="GO" id="GO:0005743">
    <property type="term" value="C:mitochondrial inner membrane"/>
    <property type="evidence" value="ECO:0007669"/>
    <property type="project" value="TreeGrafter"/>
</dbReference>
<proteinExistence type="inferred from homology"/>
<reference evidence="9" key="1">
    <citation type="submission" date="2023-07" db="EMBL/GenBank/DDBJ databases">
        <title>Chromosome-level genome assembly of Artemia franciscana.</title>
        <authorList>
            <person name="Jo E."/>
        </authorList>
    </citation>
    <scope>NUCLEOTIDE SEQUENCE</scope>
    <source>
        <tissue evidence="9">Whole body</tissue>
    </source>
</reference>
<feature type="domain" description="ENPP1-3/EXOG-like endonuclease/phosphodiesterase" evidence="7">
    <location>
        <begin position="144"/>
        <end position="365"/>
    </location>
</feature>
<dbReference type="Proteomes" id="UP001187531">
    <property type="component" value="Unassembled WGS sequence"/>
</dbReference>
<dbReference type="PANTHER" id="PTHR13966">
    <property type="entry name" value="ENDONUCLEASE RELATED"/>
    <property type="match status" value="1"/>
</dbReference>
<dbReference type="GO" id="GO:0003676">
    <property type="term" value="F:nucleic acid binding"/>
    <property type="evidence" value="ECO:0007669"/>
    <property type="project" value="InterPro"/>
</dbReference>
<keyword evidence="6" id="KW-0732">Signal</keyword>
<feature type="chain" id="PRO_5041638594" description="DNA/RNA non-specific endonuclease domain-containing protein" evidence="6">
    <location>
        <begin position="23"/>
        <end position="408"/>
    </location>
</feature>
<dbReference type="Pfam" id="PF01223">
    <property type="entry name" value="Endonuclease_NS"/>
    <property type="match status" value="1"/>
</dbReference>
<keyword evidence="5" id="KW-0479">Metal-binding</keyword>
<dbReference type="InterPro" id="IPR044925">
    <property type="entry name" value="His-Me_finger_sf"/>
</dbReference>
<feature type="signal peptide" evidence="6">
    <location>
        <begin position="1"/>
        <end position="22"/>
    </location>
</feature>
<dbReference type="GO" id="GO:0046872">
    <property type="term" value="F:metal ion binding"/>
    <property type="evidence" value="ECO:0007669"/>
    <property type="project" value="UniProtKB-KW"/>
</dbReference>
<keyword evidence="3" id="KW-0378">Hydrolase</keyword>
<name>A0AA88HLP7_ARTSF</name>
<dbReference type="Gene3D" id="3.40.570.10">
    <property type="entry name" value="Extracellular Endonuclease, subunit A"/>
    <property type="match status" value="1"/>
</dbReference>
<evidence type="ECO:0000313" key="10">
    <source>
        <dbReference type="Proteomes" id="UP001187531"/>
    </source>
</evidence>
<evidence type="ECO:0008006" key="11">
    <source>
        <dbReference type="Google" id="ProtNLM"/>
    </source>
</evidence>
<comment type="similarity">
    <text evidence="1">Belongs to the DNA/RNA non-specific endonuclease family.</text>
</comment>
<evidence type="ECO:0000256" key="3">
    <source>
        <dbReference type="ARBA" id="ARBA00022759"/>
    </source>
</evidence>
<dbReference type="GO" id="GO:0000014">
    <property type="term" value="F:single-stranded DNA endodeoxyribonuclease activity"/>
    <property type="evidence" value="ECO:0007669"/>
    <property type="project" value="TreeGrafter"/>
</dbReference>
<gene>
    <name evidence="9" type="ORF">QYM36_013577</name>
</gene>
<sequence>MIYQVLFLNFIVFFTVYKTAYGQGCSITLSKDLPENPPLIYSSANKLLLPKVVNSNRVLSLQSKESIQLTCPGTGNYLTFTKTPTATISCVSGLKFKHLNKEYSFPTLTCLRGIKEDMKEDGKCGNDKMSTMVLIGWNTEGTFKEQIRVCFNKIDSEPLYTSAIINGTGLAAQDAGGSRPSFKEGYHYGYYRDVSMNEAYAQTNQETVFNTTFGSALAQKYLDTSKQLYLARGHLIANSDFVWDPMQDATFYYMNAAPQYQVINNGNWKSIESAVRDLAIKLKTDLQVITGPFDVLSLPGPSGKPKSVYLTRDSNCNQYIPVPKFFWKVIHDPSTKKALAIISINNPFLTTLPNNYILCKDVCSSISWIPKDSLKSLSSSGYIYCCSVDDLRKSIPDIPNIGNVALLT</sequence>
<dbReference type="SMART" id="SM00477">
    <property type="entry name" value="NUC"/>
    <property type="match status" value="1"/>
</dbReference>
<dbReference type="SUPFAM" id="SSF54060">
    <property type="entry name" value="His-Me finger endonucleases"/>
    <property type="match status" value="1"/>
</dbReference>
<dbReference type="AlphaFoldDB" id="A0AA88HLP7"/>
<keyword evidence="3" id="KW-0255">Endonuclease</keyword>
<evidence type="ECO:0000256" key="5">
    <source>
        <dbReference type="PIRSR" id="PIRSR640255-2"/>
    </source>
</evidence>
<evidence type="ECO:0000313" key="9">
    <source>
        <dbReference type="EMBL" id="KAK2709941.1"/>
    </source>
</evidence>
<evidence type="ECO:0000256" key="2">
    <source>
        <dbReference type="ARBA" id="ARBA00022722"/>
    </source>
</evidence>
<evidence type="ECO:0000256" key="4">
    <source>
        <dbReference type="PIRSR" id="PIRSR640255-1"/>
    </source>
</evidence>
<dbReference type="FunFam" id="3.40.570.10:FF:000007">
    <property type="entry name" value="Alkaline nuclease"/>
    <property type="match status" value="1"/>
</dbReference>
<dbReference type="GO" id="GO:0006309">
    <property type="term" value="P:apoptotic DNA fragmentation"/>
    <property type="evidence" value="ECO:0007669"/>
    <property type="project" value="TreeGrafter"/>
</dbReference>
<accession>A0AA88HLP7</accession>
<keyword evidence="2" id="KW-0540">Nuclease</keyword>
<comment type="caution">
    <text evidence="9">The sequence shown here is derived from an EMBL/GenBank/DDBJ whole genome shotgun (WGS) entry which is preliminary data.</text>
</comment>
<dbReference type="GO" id="GO:0005634">
    <property type="term" value="C:nucleus"/>
    <property type="evidence" value="ECO:0007669"/>
    <property type="project" value="TreeGrafter"/>
</dbReference>
<dbReference type="InterPro" id="IPR040255">
    <property type="entry name" value="Non-specific_endonuclease"/>
</dbReference>